<reference evidence="12" key="1">
    <citation type="submission" date="2020-08" db="EMBL/GenBank/DDBJ databases">
        <title>Genome public.</title>
        <authorList>
            <person name="Liu C."/>
            <person name="Sun Q."/>
        </authorList>
    </citation>
    <scope>NUCLEOTIDE SEQUENCE</scope>
    <source>
        <strain evidence="12">NSJ-51</strain>
    </source>
</reference>
<dbReference type="InterPro" id="IPR001497">
    <property type="entry name" value="MethylDNA_cys_MeTrfase_AS"/>
</dbReference>
<protein>
    <recommendedName>
        <fullName evidence="9">Methylated-DNA--protein-cysteine methyltransferase</fullName>
        <ecNumber evidence="9">2.1.1.63</ecNumber>
    </recommendedName>
    <alternativeName>
        <fullName evidence="9">6-O-methylguanine-DNA methyltransferase</fullName>
        <shortName evidence="9">MGMT</shortName>
    </alternativeName>
    <alternativeName>
        <fullName evidence="9">O-6-methylguanine-DNA-alkyltransferase</fullName>
    </alternativeName>
</protein>
<dbReference type="PANTHER" id="PTHR10815:SF5">
    <property type="entry name" value="METHYLATED-DNA--PROTEIN-CYSTEINE METHYLTRANSFERASE"/>
    <property type="match status" value="1"/>
</dbReference>
<keyword evidence="6 9" id="KW-0227">DNA damage</keyword>
<dbReference type="EMBL" id="JACOPP010000006">
    <property type="protein sequence ID" value="MBC5733384.1"/>
    <property type="molecule type" value="Genomic_DNA"/>
</dbReference>
<dbReference type="InterPro" id="IPR036388">
    <property type="entry name" value="WH-like_DNA-bd_sf"/>
</dbReference>
<comment type="function">
    <text evidence="9">Involved in the cellular defense against the biological effects of O6-methylguanine (O6-MeG) and O4-methylthymine (O4-MeT) in DNA. Repairs the methylated nucleobase in DNA by stoichiometrically transferring the methyl group to a cysteine residue in the enzyme. This is a suicide reaction: the enzyme is irreversibly inactivated.</text>
</comment>
<name>A0A8J6MA74_9FIRM</name>
<evidence type="ECO:0000313" key="12">
    <source>
        <dbReference type="EMBL" id="MBC5733384.1"/>
    </source>
</evidence>
<comment type="subcellular location">
    <subcellularLocation>
        <location evidence="9">Cytoplasm</location>
    </subcellularLocation>
</comment>
<keyword evidence="13" id="KW-1185">Reference proteome</keyword>
<dbReference type="GO" id="GO:0003908">
    <property type="term" value="F:methylated-DNA-[protein]-cysteine S-methyltransferase activity"/>
    <property type="evidence" value="ECO:0007669"/>
    <property type="project" value="UniProtKB-UniRule"/>
</dbReference>
<dbReference type="InterPro" id="IPR036217">
    <property type="entry name" value="MethylDNA_cys_MeTrfase_DNAb"/>
</dbReference>
<dbReference type="AlphaFoldDB" id="A0A8J6MA74"/>
<dbReference type="Pfam" id="PF02870">
    <property type="entry name" value="Methyltransf_1N"/>
    <property type="match status" value="1"/>
</dbReference>
<sequence length="179" mass="19629">MYYTARYWSPVGPLLLAGREDGLIGLWLEGQKYFGAGLPEQREQREDLPILRSAKEWLDRYFAGDRPAIAELALAPAGSPFRQGVWRILCEIPYGQVTTYAAIAKQMAERMQRKTMSAQAVGGAVGHNPISIIIPCHRVVGTNGSLTGYAGGVDKKRRLLEWEGADLSRLSAPAGEAAR</sequence>
<dbReference type="SUPFAM" id="SSF53155">
    <property type="entry name" value="Methylated DNA-protein cysteine methyltransferase domain"/>
    <property type="match status" value="1"/>
</dbReference>
<evidence type="ECO:0000256" key="4">
    <source>
        <dbReference type="ARBA" id="ARBA00022603"/>
    </source>
</evidence>
<dbReference type="Proteomes" id="UP000661435">
    <property type="component" value="Unassembled WGS sequence"/>
</dbReference>
<dbReference type="GO" id="GO:0006307">
    <property type="term" value="P:DNA alkylation repair"/>
    <property type="evidence" value="ECO:0007669"/>
    <property type="project" value="UniProtKB-UniRule"/>
</dbReference>
<dbReference type="Gene3D" id="3.30.160.70">
    <property type="entry name" value="Methylated DNA-protein cysteine methyltransferase domain"/>
    <property type="match status" value="1"/>
</dbReference>
<dbReference type="NCBIfam" id="TIGR00589">
    <property type="entry name" value="ogt"/>
    <property type="match status" value="1"/>
</dbReference>
<evidence type="ECO:0000256" key="5">
    <source>
        <dbReference type="ARBA" id="ARBA00022679"/>
    </source>
</evidence>
<dbReference type="FunFam" id="1.10.10.10:FF:000214">
    <property type="entry name" value="Methylated-DNA--protein-cysteine methyltransferase"/>
    <property type="match status" value="1"/>
</dbReference>
<dbReference type="RefSeq" id="WP_186907280.1">
    <property type="nucleotide sequence ID" value="NZ_JACOPP010000006.1"/>
</dbReference>
<evidence type="ECO:0000313" key="13">
    <source>
        <dbReference type="Proteomes" id="UP000661435"/>
    </source>
</evidence>
<dbReference type="PANTHER" id="PTHR10815">
    <property type="entry name" value="METHYLATED-DNA--PROTEIN-CYSTEINE METHYLTRANSFERASE"/>
    <property type="match status" value="1"/>
</dbReference>
<keyword evidence="4 9" id="KW-0489">Methyltransferase</keyword>
<dbReference type="HAMAP" id="MF_00772">
    <property type="entry name" value="OGT"/>
    <property type="match status" value="1"/>
</dbReference>
<comment type="catalytic activity">
    <reaction evidence="1 9">
        <text>a 4-O-methyl-thymidine in DNA + L-cysteinyl-[protein] = a thymidine in DNA + S-methyl-L-cysteinyl-[protein]</text>
        <dbReference type="Rhea" id="RHEA:53428"/>
        <dbReference type="Rhea" id="RHEA-COMP:10131"/>
        <dbReference type="Rhea" id="RHEA-COMP:10132"/>
        <dbReference type="Rhea" id="RHEA-COMP:13555"/>
        <dbReference type="Rhea" id="RHEA-COMP:13556"/>
        <dbReference type="ChEBI" id="CHEBI:29950"/>
        <dbReference type="ChEBI" id="CHEBI:82612"/>
        <dbReference type="ChEBI" id="CHEBI:137386"/>
        <dbReference type="ChEBI" id="CHEBI:137387"/>
        <dbReference type="EC" id="2.1.1.63"/>
    </reaction>
</comment>
<dbReference type="Gene3D" id="1.10.10.10">
    <property type="entry name" value="Winged helix-like DNA-binding domain superfamily/Winged helix DNA-binding domain"/>
    <property type="match status" value="1"/>
</dbReference>
<dbReference type="PROSITE" id="PS00374">
    <property type="entry name" value="MGMT"/>
    <property type="match status" value="1"/>
</dbReference>
<evidence type="ECO:0000256" key="1">
    <source>
        <dbReference type="ARBA" id="ARBA00001286"/>
    </source>
</evidence>
<dbReference type="InterPro" id="IPR008332">
    <property type="entry name" value="MethylG_MeTrfase_N"/>
</dbReference>
<evidence type="ECO:0000256" key="9">
    <source>
        <dbReference type="HAMAP-Rule" id="MF_00772"/>
    </source>
</evidence>
<dbReference type="InterPro" id="IPR023546">
    <property type="entry name" value="MGMT"/>
</dbReference>
<keyword evidence="3 9" id="KW-0963">Cytoplasm</keyword>
<keyword evidence="5 9" id="KW-0808">Transferase</keyword>
<dbReference type="CDD" id="cd06445">
    <property type="entry name" value="ATase"/>
    <property type="match status" value="1"/>
</dbReference>
<dbReference type="EC" id="2.1.1.63" evidence="9"/>
<feature type="active site" description="Nucleophile; methyl group acceptor" evidence="9">
    <location>
        <position position="136"/>
    </location>
</feature>
<organism evidence="12 13">
    <name type="scientific">Lawsonibacter hominis</name>
    <dbReference type="NCBI Taxonomy" id="2763053"/>
    <lineage>
        <taxon>Bacteria</taxon>
        <taxon>Bacillati</taxon>
        <taxon>Bacillota</taxon>
        <taxon>Clostridia</taxon>
        <taxon>Eubacteriales</taxon>
        <taxon>Oscillospiraceae</taxon>
        <taxon>Lawsonibacter</taxon>
    </lineage>
</organism>
<evidence type="ECO:0000256" key="6">
    <source>
        <dbReference type="ARBA" id="ARBA00022763"/>
    </source>
</evidence>
<evidence type="ECO:0000256" key="7">
    <source>
        <dbReference type="ARBA" id="ARBA00023204"/>
    </source>
</evidence>
<feature type="domain" description="Methylguanine DNA methyltransferase ribonuclease-like" evidence="11">
    <location>
        <begin position="5"/>
        <end position="74"/>
    </location>
</feature>
<comment type="miscellaneous">
    <text evidence="9">This enzyme catalyzes only one turnover and therefore is not strictly catalytic. According to one definition, an enzyme is a biocatalyst that acts repeatedly and over many reaction cycles.</text>
</comment>
<dbReference type="Pfam" id="PF01035">
    <property type="entry name" value="DNA_binding_1"/>
    <property type="match status" value="1"/>
</dbReference>
<comment type="similarity">
    <text evidence="2 9">Belongs to the MGMT family.</text>
</comment>
<evidence type="ECO:0000259" key="10">
    <source>
        <dbReference type="Pfam" id="PF01035"/>
    </source>
</evidence>
<accession>A0A8J6MA74</accession>
<dbReference type="SUPFAM" id="SSF46767">
    <property type="entry name" value="Methylated DNA-protein cysteine methyltransferase, C-terminal domain"/>
    <property type="match status" value="1"/>
</dbReference>
<dbReference type="GO" id="GO:0005737">
    <property type="term" value="C:cytoplasm"/>
    <property type="evidence" value="ECO:0007669"/>
    <property type="project" value="UniProtKB-SubCell"/>
</dbReference>
<feature type="domain" description="Methylated-DNA-[protein]-cysteine S-methyltransferase DNA binding" evidence="10">
    <location>
        <begin position="80"/>
        <end position="165"/>
    </location>
</feature>
<dbReference type="GO" id="GO:0032259">
    <property type="term" value="P:methylation"/>
    <property type="evidence" value="ECO:0007669"/>
    <property type="project" value="UniProtKB-KW"/>
</dbReference>
<comment type="caution">
    <text evidence="12">The sequence shown here is derived from an EMBL/GenBank/DDBJ whole genome shotgun (WGS) entry which is preliminary data.</text>
</comment>
<evidence type="ECO:0000256" key="2">
    <source>
        <dbReference type="ARBA" id="ARBA00008711"/>
    </source>
</evidence>
<evidence type="ECO:0000256" key="3">
    <source>
        <dbReference type="ARBA" id="ARBA00022490"/>
    </source>
</evidence>
<proteinExistence type="inferred from homology"/>
<dbReference type="InterPro" id="IPR014048">
    <property type="entry name" value="MethylDNA_cys_MeTrfase_DNA-bd"/>
</dbReference>
<evidence type="ECO:0000259" key="11">
    <source>
        <dbReference type="Pfam" id="PF02870"/>
    </source>
</evidence>
<gene>
    <name evidence="12" type="ORF">H8S57_06550</name>
</gene>
<keyword evidence="7 9" id="KW-0234">DNA repair</keyword>
<evidence type="ECO:0000256" key="8">
    <source>
        <dbReference type="ARBA" id="ARBA00049348"/>
    </source>
</evidence>
<comment type="catalytic activity">
    <reaction evidence="8 9">
        <text>a 6-O-methyl-2'-deoxyguanosine in DNA + L-cysteinyl-[protein] = S-methyl-L-cysteinyl-[protein] + a 2'-deoxyguanosine in DNA</text>
        <dbReference type="Rhea" id="RHEA:24000"/>
        <dbReference type="Rhea" id="RHEA-COMP:10131"/>
        <dbReference type="Rhea" id="RHEA-COMP:10132"/>
        <dbReference type="Rhea" id="RHEA-COMP:11367"/>
        <dbReference type="Rhea" id="RHEA-COMP:11368"/>
        <dbReference type="ChEBI" id="CHEBI:29950"/>
        <dbReference type="ChEBI" id="CHEBI:82612"/>
        <dbReference type="ChEBI" id="CHEBI:85445"/>
        <dbReference type="ChEBI" id="CHEBI:85448"/>
        <dbReference type="EC" id="2.1.1.63"/>
    </reaction>
</comment>
<dbReference type="InterPro" id="IPR036631">
    <property type="entry name" value="MGMT_N_sf"/>
</dbReference>